<dbReference type="EMBL" id="JAKLTN010000002">
    <property type="protein sequence ID" value="MCG2577437.1"/>
    <property type="molecule type" value="Genomic_DNA"/>
</dbReference>
<reference evidence="2" key="1">
    <citation type="submission" date="2022-01" db="EMBL/GenBank/DDBJ databases">
        <authorList>
            <person name="Jo J.-H."/>
            <person name="Im W.-T."/>
        </authorList>
    </citation>
    <scope>NUCLEOTIDE SEQUENCE</scope>
    <source>
        <strain evidence="2">XY25</strain>
    </source>
</reference>
<evidence type="ECO:0000256" key="1">
    <source>
        <dbReference type="SAM" id="Phobius"/>
    </source>
</evidence>
<feature type="transmembrane region" description="Helical" evidence="1">
    <location>
        <begin position="20"/>
        <end position="42"/>
    </location>
</feature>
<gene>
    <name evidence="2" type="ORF">LZ012_10575</name>
</gene>
<evidence type="ECO:0000313" key="2">
    <source>
        <dbReference type="EMBL" id="MCG2577437.1"/>
    </source>
</evidence>
<protein>
    <recommendedName>
        <fullName evidence="4">Transmembrane protein</fullName>
    </recommendedName>
</protein>
<keyword evidence="3" id="KW-1185">Reference proteome</keyword>
<dbReference type="RefSeq" id="WP_275710521.1">
    <property type="nucleotide sequence ID" value="NZ_JAKLTN010000002.1"/>
</dbReference>
<keyword evidence="1" id="KW-0812">Transmembrane</keyword>
<comment type="caution">
    <text evidence="2">The sequence shown here is derived from an EMBL/GenBank/DDBJ whole genome shotgun (WGS) entry which is preliminary data.</text>
</comment>
<dbReference type="Proteomes" id="UP001165384">
    <property type="component" value="Unassembled WGS sequence"/>
</dbReference>
<evidence type="ECO:0008006" key="4">
    <source>
        <dbReference type="Google" id="ProtNLM"/>
    </source>
</evidence>
<evidence type="ECO:0000313" key="3">
    <source>
        <dbReference type="Proteomes" id="UP001165384"/>
    </source>
</evidence>
<keyword evidence="1" id="KW-0472">Membrane</keyword>
<proteinExistence type="predicted"/>
<name>A0ABS9K2M7_9RHOO</name>
<organism evidence="2 3">
    <name type="scientific">Dechloromonas hankyongensis</name>
    <dbReference type="NCBI Taxonomy" id="2908002"/>
    <lineage>
        <taxon>Bacteria</taxon>
        <taxon>Pseudomonadati</taxon>
        <taxon>Pseudomonadota</taxon>
        <taxon>Betaproteobacteria</taxon>
        <taxon>Rhodocyclales</taxon>
        <taxon>Azonexaceae</taxon>
        <taxon>Dechloromonas</taxon>
    </lineage>
</organism>
<keyword evidence="1" id="KW-1133">Transmembrane helix</keyword>
<sequence>MNTAAHPVPPAPPTGQLRLLVLVVALFALPFSVAGGLFYGGWQPERTANRGFLVVPPVALPLAELQPVVDPQGRWLLVLAGGRDCAADCLRHVDELRRVQVSLYKEMNRVRRLVLVDNEPSAELTALARQQLDLLIARKPASWARIDAIHVLDPQGRLVLDYTVEAPPRDIRSDLERLLKAGRNG</sequence>
<accession>A0ABS9K2M7</accession>